<dbReference type="InterPro" id="IPR041664">
    <property type="entry name" value="AAA_16"/>
</dbReference>
<dbReference type="KEGG" id="atl:Athai_47310"/>
<keyword evidence="3" id="KW-1185">Reference proteome</keyword>
<evidence type="ECO:0000259" key="1">
    <source>
        <dbReference type="Pfam" id="PF13191"/>
    </source>
</evidence>
<dbReference type="EMBL" id="AP023355">
    <property type="protein sequence ID" value="BCJ37228.1"/>
    <property type="molecule type" value="Genomic_DNA"/>
</dbReference>
<feature type="domain" description="Orc1-like AAA ATPase" evidence="1">
    <location>
        <begin position="2"/>
        <end position="38"/>
    </location>
</feature>
<proteinExistence type="predicted"/>
<dbReference type="SUPFAM" id="SSF52540">
    <property type="entry name" value="P-loop containing nucleoside triphosphate hydrolases"/>
    <property type="match status" value="1"/>
</dbReference>
<sequence>MVGRDGELRRLAQLAAAGRPEVVVVAGEPGIGKTRSVQSGWGAPWRDARRVHPVGSW</sequence>
<protein>
    <recommendedName>
        <fullName evidence="1">Orc1-like AAA ATPase domain-containing protein</fullName>
    </recommendedName>
</protein>
<gene>
    <name evidence="2" type="ORF">Athai_47310</name>
</gene>
<evidence type="ECO:0000313" key="2">
    <source>
        <dbReference type="EMBL" id="BCJ37228.1"/>
    </source>
</evidence>
<dbReference type="Proteomes" id="UP000611640">
    <property type="component" value="Chromosome"/>
</dbReference>
<organism evidence="2 3">
    <name type="scientific">Actinocatenispora thailandica</name>
    <dbReference type="NCBI Taxonomy" id="227318"/>
    <lineage>
        <taxon>Bacteria</taxon>
        <taxon>Bacillati</taxon>
        <taxon>Actinomycetota</taxon>
        <taxon>Actinomycetes</taxon>
        <taxon>Micromonosporales</taxon>
        <taxon>Micromonosporaceae</taxon>
        <taxon>Actinocatenispora</taxon>
    </lineage>
</organism>
<dbReference type="Gene3D" id="3.40.50.300">
    <property type="entry name" value="P-loop containing nucleotide triphosphate hydrolases"/>
    <property type="match status" value="1"/>
</dbReference>
<dbReference type="Pfam" id="PF13191">
    <property type="entry name" value="AAA_16"/>
    <property type="match status" value="1"/>
</dbReference>
<evidence type="ECO:0000313" key="3">
    <source>
        <dbReference type="Proteomes" id="UP000611640"/>
    </source>
</evidence>
<dbReference type="AlphaFoldDB" id="A0A7R7DSY8"/>
<dbReference type="InterPro" id="IPR027417">
    <property type="entry name" value="P-loop_NTPase"/>
</dbReference>
<dbReference type="RefSeq" id="WP_203963470.1">
    <property type="nucleotide sequence ID" value="NZ_AP023355.1"/>
</dbReference>
<name>A0A7R7DSY8_9ACTN</name>
<accession>A0A7R7DSY8</accession>
<reference evidence="2 3" key="1">
    <citation type="submission" date="2020-08" db="EMBL/GenBank/DDBJ databases">
        <title>Whole genome shotgun sequence of Actinocatenispora thailandica NBRC 105041.</title>
        <authorList>
            <person name="Komaki H."/>
            <person name="Tamura T."/>
        </authorList>
    </citation>
    <scope>NUCLEOTIDE SEQUENCE [LARGE SCALE GENOMIC DNA]</scope>
    <source>
        <strain evidence="2 3">NBRC 105041</strain>
    </source>
</reference>